<gene>
    <name evidence="1" type="ORF">PG994_007111</name>
</gene>
<keyword evidence="2" id="KW-1185">Reference proteome</keyword>
<dbReference type="RefSeq" id="XP_066715462.1">
    <property type="nucleotide sequence ID" value="XM_066858520.1"/>
</dbReference>
<organism evidence="1 2">
    <name type="scientific">Apiospora phragmitis</name>
    <dbReference type="NCBI Taxonomy" id="2905665"/>
    <lineage>
        <taxon>Eukaryota</taxon>
        <taxon>Fungi</taxon>
        <taxon>Dikarya</taxon>
        <taxon>Ascomycota</taxon>
        <taxon>Pezizomycotina</taxon>
        <taxon>Sordariomycetes</taxon>
        <taxon>Xylariomycetidae</taxon>
        <taxon>Amphisphaeriales</taxon>
        <taxon>Apiosporaceae</taxon>
        <taxon>Apiospora</taxon>
    </lineage>
</organism>
<protein>
    <submittedName>
        <fullName evidence="1">Uncharacterized protein</fullName>
    </submittedName>
</protein>
<sequence>MYIVGRHVSKRAHGQDLVLADVDDSIVLAGLVPGFLGTDRTEQQLLRYMAGMARHGYPKDVEEMRSMGKQASVGRVDGIVSVSKNW</sequence>
<evidence type="ECO:0000313" key="2">
    <source>
        <dbReference type="Proteomes" id="UP001480595"/>
    </source>
</evidence>
<dbReference type="Proteomes" id="UP001480595">
    <property type="component" value="Unassembled WGS sequence"/>
</dbReference>
<comment type="caution">
    <text evidence="1">The sequence shown here is derived from an EMBL/GenBank/DDBJ whole genome shotgun (WGS) entry which is preliminary data.</text>
</comment>
<dbReference type="EMBL" id="JAQQWL010000007">
    <property type="protein sequence ID" value="KAK8064473.1"/>
    <property type="molecule type" value="Genomic_DNA"/>
</dbReference>
<dbReference type="GeneID" id="92091583"/>
<reference evidence="1 2" key="1">
    <citation type="submission" date="2023-01" db="EMBL/GenBank/DDBJ databases">
        <title>Analysis of 21 Apiospora genomes using comparative genomics revels a genus with tremendous synthesis potential of carbohydrate active enzymes and secondary metabolites.</title>
        <authorList>
            <person name="Sorensen T."/>
        </authorList>
    </citation>
    <scope>NUCLEOTIDE SEQUENCE [LARGE SCALE GENOMIC DNA]</scope>
    <source>
        <strain evidence="1 2">CBS 135458</strain>
    </source>
</reference>
<proteinExistence type="predicted"/>
<accession>A0ABR1V369</accession>
<name>A0ABR1V369_9PEZI</name>
<evidence type="ECO:0000313" key="1">
    <source>
        <dbReference type="EMBL" id="KAK8064473.1"/>
    </source>
</evidence>